<sequence>LLGATDRPTDRPTDRVAKPRGIGIYLVSGDVGGGQK</sequence>
<evidence type="ECO:0000313" key="2">
    <source>
        <dbReference type="Proteomes" id="UP000266841"/>
    </source>
</evidence>
<keyword evidence="2" id="KW-1185">Reference proteome</keyword>
<proteinExistence type="predicted"/>
<dbReference type="AlphaFoldDB" id="K0RLZ8"/>
<gene>
    <name evidence="1" type="ORF">THAOC_25647</name>
</gene>
<reference evidence="1 2" key="1">
    <citation type="journal article" date="2012" name="Genome Biol.">
        <title>Genome and low-iron response of an oceanic diatom adapted to chronic iron limitation.</title>
        <authorList>
            <person name="Lommer M."/>
            <person name="Specht M."/>
            <person name="Roy A.S."/>
            <person name="Kraemer L."/>
            <person name="Andreson R."/>
            <person name="Gutowska M.A."/>
            <person name="Wolf J."/>
            <person name="Bergner S.V."/>
            <person name="Schilhabel M.B."/>
            <person name="Klostermeier U.C."/>
            <person name="Beiko R.G."/>
            <person name="Rosenstiel P."/>
            <person name="Hippler M."/>
            <person name="Laroche J."/>
        </authorList>
    </citation>
    <scope>NUCLEOTIDE SEQUENCE [LARGE SCALE GENOMIC DNA]</scope>
    <source>
        <strain evidence="1 2">CCMP1005</strain>
    </source>
</reference>
<comment type="caution">
    <text evidence="1">The sequence shown here is derived from an EMBL/GenBank/DDBJ whole genome shotgun (WGS) entry which is preliminary data.</text>
</comment>
<accession>K0RLZ8</accession>
<protein>
    <submittedName>
        <fullName evidence="1">Uncharacterized protein</fullName>
    </submittedName>
</protein>
<dbReference type="Proteomes" id="UP000266841">
    <property type="component" value="Unassembled WGS sequence"/>
</dbReference>
<organism evidence="1 2">
    <name type="scientific">Thalassiosira oceanica</name>
    <name type="common">Marine diatom</name>
    <dbReference type="NCBI Taxonomy" id="159749"/>
    <lineage>
        <taxon>Eukaryota</taxon>
        <taxon>Sar</taxon>
        <taxon>Stramenopiles</taxon>
        <taxon>Ochrophyta</taxon>
        <taxon>Bacillariophyta</taxon>
        <taxon>Coscinodiscophyceae</taxon>
        <taxon>Thalassiosirophycidae</taxon>
        <taxon>Thalassiosirales</taxon>
        <taxon>Thalassiosiraceae</taxon>
        <taxon>Thalassiosira</taxon>
    </lineage>
</organism>
<evidence type="ECO:0000313" key="1">
    <source>
        <dbReference type="EMBL" id="EJK54703.1"/>
    </source>
</evidence>
<name>K0RLZ8_THAOC</name>
<feature type="non-terminal residue" evidence="1">
    <location>
        <position position="1"/>
    </location>
</feature>
<dbReference type="EMBL" id="AGNL01035423">
    <property type="protein sequence ID" value="EJK54703.1"/>
    <property type="molecule type" value="Genomic_DNA"/>
</dbReference>